<dbReference type="InterPro" id="IPR036162">
    <property type="entry name" value="Resolvase-like_N_sf"/>
</dbReference>
<dbReference type="Pfam" id="PF00239">
    <property type="entry name" value="Resolvase"/>
    <property type="match status" value="1"/>
</dbReference>
<sequence length="513" mass="55817">MSSVAALYARISSDPEGKQVGVANQEAAARRIADAHGLTVSRVYLDNDASASTNSRAARPEFDAMLAAAERGEFDTIIAYSMSRLTRRPAEWERLIDLAQTRGVRYLYEASPRYDLNTADGRATARTVAAWDAAEAERTSERRKFGNAAKTQKGIPAGRPRVFGFEQDGMTPREEEAELLRAAYASIIEGATVREVARTWNIAGSRTTRGGEWSAVSARRALLRERNAGILVANGVVQPVSQITPIIDLDTFEAVRSILTTARPEHRGRPSADRYLSGVATCSCGAPLVVGRWASRGQNGPAYVCQEIQQAIRTPGRKVPPGHARIKAELLEEGIHWSVLSALRDNAPAEQATPERRALIAQRAAIAEQLERAKAVYAEFGAADDLARARKLQAEHDALSQRIDALSADTGHAAIIAAARAALAARDEWWHAFAADDATFEASESAMNDAEDAFLAHWGDLDADGRRALVRATLAAVRVNQPGDERGRIQIVTHANVRAYEARKAEREKGQDR</sequence>
<dbReference type="InterPro" id="IPR011109">
    <property type="entry name" value="DNA_bind_recombinase_dom"/>
</dbReference>
<evidence type="ECO:0000313" key="4">
    <source>
        <dbReference type="EMBL" id="TGY35051.1"/>
    </source>
</evidence>
<protein>
    <submittedName>
        <fullName evidence="4">Recombinase family protein</fullName>
    </submittedName>
</protein>
<feature type="region of interest" description="Disordered" evidence="1">
    <location>
        <begin position="141"/>
        <end position="163"/>
    </location>
</feature>
<accession>A0A4S2D2E2</accession>
<dbReference type="Proteomes" id="UP000309893">
    <property type="component" value="Unassembled WGS sequence"/>
</dbReference>
<dbReference type="InterPro" id="IPR038109">
    <property type="entry name" value="DNA_bind_recomb_sf"/>
</dbReference>
<gene>
    <name evidence="4" type="ORF">E5344_12255</name>
</gene>
<dbReference type="SMART" id="SM00857">
    <property type="entry name" value="Resolvase"/>
    <property type="match status" value="1"/>
</dbReference>
<comment type="caution">
    <text evidence="4">The sequence shown here is derived from an EMBL/GenBank/DDBJ whole genome shotgun (WGS) entry which is preliminary data.</text>
</comment>
<dbReference type="EMBL" id="SRYO01000008">
    <property type="protein sequence ID" value="TGY35051.1"/>
    <property type="molecule type" value="Genomic_DNA"/>
</dbReference>
<dbReference type="GO" id="GO:0000150">
    <property type="term" value="F:DNA strand exchange activity"/>
    <property type="evidence" value="ECO:0007669"/>
    <property type="project" value="InterPro"/>
</dbReference>
<evidence type="ECO:0000256" key="1">
    <source>
        <dbReference type="SAM" id="MobiDB-lite"/>
    </source>
</evidence>
<evidence type="ECO:0000259" key="2">
    <source>
        <dbReference type="PROSITE" id="PS51736"/>
    </source>
</evidence>
<dbReference type="PANTHER" id="PTHR30461:SF23">
    <property type="entry name" value="DNA RECOMBINASE-RELATED"/>
    <property type="match status" value="1"/>
</dbReference>
<feature type="domain" description="Recombinase" evidence="3">
    <location>
        <begin position="162"/>
        <end position="265"/>
    </location>
</feature>
<dbReference type="PROSITE" id="PS51737">
    <property type="entry name" value="RECOMBINASE_DNA_BIND"/>
    <property type="match status" value="1"/>
</dbReference>
<dbReference type="InterPro" id="IPR006119">
    <property type="entry name" value="Resolv_N"/>
</dbReference>
<evidence type="ECO:0000259" key="3">
    <source>
        <dbReference type="PROSITE" id="PS51737"/>
    </source>
</evidence>
<dbReference type="AlphaFoldDB" id="A0A4S2D2E2"/>
<dbReference type="SUPFAM" id="SSF53041">
    <property type="entry name" value="Resolvase-like"/>
    <property type="match status" value="1"/>
</dbReference>
<evidence type="ECO:0000313" key="5">
    <source>
        <dbReference type="Proteomes" id="UP000309893"/>
    </source>
</evidence>
<organism evidence="4 5">
    <name type="scientific">Microbacterium laevaniformans</name>
    <dbReference type="NCBI Taxonomy" id="36807"/>
    <lineage>
        <taxon>Bacteria</taxon>
        <taxon>Bacillati</taxon>
        <taxon>Actinomycetota</taxon>
        <taxon>Actinomycetes</taxon>
        <taxon>Micrococcales</taxon>
        <taxon>Microbacteriaceae</taxon>
        <taxon>Microbacterium</taxon>
    </lineage>
</organism>
<proteinExistence type="predicted"/>
<feature type="domain" description="Resolvase/invertase-type recombinase catalytic" evidence="2">
    <location>
        <begin position="4"/>
        <end position="154"/>
    </location>
</feature>
<dbReference type="PANTHER" id="PTHR30461">
    <property type="entry name" value="DNA-INVERTASE FROM LAMBDOID PROPHAGE"/>
    <property type="match status" value="1"/>
</dbReference>
<dbReference type="PROSITE" id="PS51736">
    <property type="entry name" value="RECOMBINASES_3"/>
    <property type="match status" value="1"/>
</dbReference>
<dbReference type="RefSeq" id="WP_135949807.1">
    <property type="nucleotide sequence ID" value="NZ_SRYO01000008.1"/>
</dbReference>
<dbReference type="GO" id="GO:0003677">
    <property type="term" value="F:DNA binding"/>
    <property type="evidence" value="ECO:0007669"/>
    <property type="project" value="InterPro"/>
</dbReference>
<dbReference type="InterPro" id="IPR050639">
    <property type="entry name" value="SSR_resolvase"/>
</dbReference>
<name>A0A4S2D2E2_9MICO</name>
<dbReference type="CDD" id="cd00338">
    <property type="entry name" value="Ser_Recombinase"/>
    <property type="match status" value="1"/>
</dbReference>
<dbReference type="Gene3D" id="3.90.1750.20">
    <property type="entry name" value="Putative Large Serine Recombinase, Chain B, Domain 2"/>
    <property type="match status" value="1"/>
</dbReference>
<dbReference type="Gene3D" id="3.40.50.1390">
    <property type="entry name" value="Resolvase, N-terminal catalytic domain"/>
    <property type="match status" value="1"/>
</dbReference>
<reference evidence="4 5" key="1">
    <citation type="submission" date="2019-04" db="EMBL/GenBank/DDBJ databases">
        <title>Microbes associate with the intestines of laboratory mice.</title>
        <authorList>
            <person name="Navarre W."/>
            <person name="Wong E."/>
            <person name="Huang K."/>
            <person name="Tropini C."/>
            <person name="Ng K."/>
            <person name="Yu B."/>
        </authorList>
    </citation>
    <scope>NUCLEOTIDE SEQUENCE [LARGE SCALE GENOMIC DNA]</scope>
    <source>
        <strain evidence="4 5">NM46_B2-13</strain>
    </source>
</reference>
<dbReference type="Pfam" id="PF07508">
    <property type="entry name" value="Recombinase"/>
    <property type="match status" value="1"/>
</dbReference>
<dbReference type="OrthoDB" id="4500247at2"/>